<sequence length="419" mass="46394">MESHNDDTSESENKAISIASGNNTDKETNAANYLHSWEFERNLIDLLNGITEETCEDQKHIDESIIYGGWEDATQGWGRAPPYSCIFPPKKTRKPKPTEPQGSHCVLCVDMVQVSESSAQGDDSPAECAELSSMSITESCSLTGKNTNSLPIESTLIRGLRSKIHTHNSRNSEKQIHEITREISARDNTESKVNGAGRTEFDINCTKSQQILINEPSQLEGLPLNTFPVLPPVIATAAETSSDYKPGDAPHNSVQSNNQQLQIINRATEGKEDSLHGRHLVSNVNNELVRRPQRPLGSFPFKISRTSLLHSKEHWCWQYSLSSGKPNLIKASGQTSKRMDNHCIRGYPSRGAKTNPKNLKQEDFSRSGSSHNNLNNKHLGRARQRNTGGEALLPVLPLPAPPYLLGTRMGISLLPHRLL</sequence>
<name>V9KU94_CALMI</name>
<dbReference type="AlphaFoldDB" id="V9KU94"/>
<evidence type="ECO:0000313" key="2">
    <source>
        <dbReference type="EMBL" id="AFP01818.1"/>
    </source>
</evidence>
<dbReference type="Pfam" id="PF15032">
    <property type="entry name" value="DUF4529"/>
    <property type="match status" value="1"/>
</dbReference>
<organism evidence="2">
    <name type="scientific">Callorhinchus milii</name>
    <name type="common">Ghost shark</name>
    <dbReference type="NCBI Taxonomy" id="7868"/>
    <lineage>
        <taxon>Eukaryota</taxon>
        <taxon>Metazoa</taxon>
        <taxon>Chordata</taxon>
        <taxon>Craniata</taxon>
        <taxon>Vertebrata</taxon>
        <taxon>Chondrichthyes</taxon>
        <taxon>Holocephali</taxon>
        <taxon>Chimaeriformes</taxon>
        <taxon>Callorhinchidae</taxon>
        <taxon>Callorhinchus</taxon>
    </lineage>
</organism>
<evidence type="ECO:0000256" key="1">
    <source>
        <dbReference type="SAM" id="MobiDB-lite"/>
    </source>
</evidence>
<feature type="compositionally biased region" description="Polar residues" evidence="1">
    <location>
        <begin position="366"/>
        <end position="376"/>
    </location>
</feature>
<dbReference type="InterPro" id="IPR027836">
    <property type="entry name" value="DUF4529"/>
</dbReference>
<dbReference type="EMBL" id="JW869300">
    <property type="protein sequence ID" value="AFP01818.1"/>
    <property type="molecule type" value="mRNA"/>
</dbReference>
<feature type="region of interest" description="Disordered" evidence="1">
    <location>
        <begin position="1"/>
        <end position="27"/>
    </location>
</feature>
<reference evidence="2" key="1">
    <citation type="journal article" date="2014" name="Nature">
        <title>Elephant shark genome provides unique insights into gnathostome evolution.</title>
        <authorList>
            <consortium name="International Elephant Shark Genome Sequencing Consortium"/>
            <person name="Venkatesh B."/>
            <person name="Lee A.P."/>
            <person name="Ravi V."/>
            <person name="Maurya A.K."/>
            <person name="Lian M.M."/>
            <person name="Swann J.B."/>
            <person name="Ohta Y."/>
            <person name="Flajnik M.F."/>
            <person name="Sutoh Y."/>
            <person name="Kasahara M."/>
            <person name="Hoon S."/>
            <person name="Gangu V."/>
            <person name="Roy S.W."/>
            <person name="Irimia M."/>
            <person name="Korzh V."/>
            <person name="Kondrychyn I."/>
            <person name="Lim Z.W."/>
            <person name="Tay B.H."/>
            <person name="Tohari S."/>
            <person name="Kong K.W."/>
            <person name="Ho S."/>
            <person name="Lorente-Galdos B."/>
            <person name="Quilez J."/>
            <person name="Marques-Bonet T."/>
            <person name="Raney B.J."/>
            <person name="Ingham P.W."/>
            <person name="Tay A."/>
            <person name="Hillier L.W."/>
            <person name="Minx P."/>
            <person name="Boehm T."/>
            <person name="Wilson R.K."/>
            <person name="Brenner S."/>
            <person name="Warren W.C."/>
        </authorList>
    </citation>
    <scope>NUCLEOTIDE SEQUENCE</scope>
    <source>
        <tissue evidence="2">Kidney</tissue>
    </source>
</reference>
<proteinExistence type="evidence at transcript level"/>
<feature type="compositionally biased region" description="Basic and acidic residues" evidence="1">
    <location>
        <begin position="1"/>
        <end position="13"/>
    </location>
</feature>
<dbReference type="PANTHER" id="PTHR36869:SF1">
    <property type="entry name" value="CHROMOSOME 16 OPEN READING FRAME 46"/>
    <property type="match status" value="1"/>
</dbReference>
<feature type="region of interest" description="Disordered" evidence="1">
    <location>
        <begin position="347"/>
        <end position="379"/>
    </location>
</feature>
<dbReference type="PANTHER" id="PTHR36869">
    <property type="entry name" value="CHROMOSOME 16 OPEN READING FRAME 46"/>
    <property type="match status" value="1"/>
</dbReference>
<protein>
    <submittedName>
        <fullName evidence="2">Uncharacterized protein</fullName>
    </submittedName>
</protein>
<accession>V9KU94</accession>